<dbReference type="InterPro" id="IPR001034">
    <property type="entry name" value="DeoR_HTH"/>
</dbReference>
<reference evidence="9 12" key="1">
    <citation type="submission" date="2020-08" db="EMBL/GenBank/DDBJ databases">
        <title>Enterococcus faecalis SF28073 genome assembly.</title>
        <authorList>
            <person name="Duerkop B.A."/>
            <person name="Johnson C.N."/>
        </authorList>
    </citation>
    <scope>NUCLEOTIDE SEQUENCE [LARGE SCALE GENOMIC DNA]</scope>
    <source>
        <strain evidence="9 12">SF28073</strain>
    </source>
</reference>
<dbReference type="InterPro" id="IPR037171">
    <property type="entry name" value="NagB/RpiA_transferase-like"/>
</dbReference>
<dbReference type="PROSITE" id="PS00894">
    <property type="entry name" value="HTH_DEOR_1"/>
    <property type="match status" value="1"/>
</dbReference>
<feature type="domain" description="HTH deoR-type" evidence="7">
    <location>
        <begin position="5"/>
        <end position="60"/>
    </location>
</feature>
<protein>
    <recommendedName>
        <fullName evidence="1">Lactose phosphotransferase system repressor</fullName>
    </recommendedName>
</protein>
<evidence type="ECO:0000313" key="13">
    <source>
        <dbReference type="Proteomes" id="UP001221642"/>
    </source>
</evidence>
<proteinExistence type="predicted"/>
<dbReference type="Proteomes" id="UP001222182">
    <property type="component" value="Chromosome"/>
</dbReference>
<dbReference type="InterPro" id="IPR036390">
    <property type="entry name" value="WH_DNA-bd_sf"/>
</dbReference>
<keyword evidence="5" id="KW-0804">Transcription</keyword>
<evidence type="ECO:0000256" key="3">
    <source>
        <dbReference type="ARBA" id="ARBA00023015"/>
    </source>
</evidence>
<dbReference type="Proteomes" id="UP000516122">
    <property type="component" value="Chromosome"/>
</dbReference>
<dbReference type="InterPro" id="IPR014036">
    <property type="entry name" value="DeoR-like_C"/>
</dbReference>
<sequence>MKMLKEERLNAIVSLVDQKGAIKVTEIMERLNVSDMTVRRDLTELEAAGRLKRVHGGASSLNTYRPHELSHADKQIINSVEKKEIVQKALSLIHEEETIFLGPGTTIELLAEAMEFKHLRVVTNCLPVFETLSKKKNALTIYLVGGEMRLLTKSFFGEIANKALEEMHFHKAFFSCNALKDNKIMTATIEEGQTQAIALDNSIEKYLLMDTSKVEKQDFYSFYQLEEVTAVVTNKDKFDTSKVLEKVVRVIY</sequence>
<dbReference type="GO" id="GO:0003700">
    <property type="term" value="F:DNA-binding transcription factor activity"/>
    <property type="evidence" value="ECO:0007669"/>
    <property type="project" value="InterPro"/>
</dbReference>
<dbReference type="PRINTS" id="PR00037">
    <property type="entry name" value="HTHLACR"/>
</dbReference>
<dbReference type="InterPro" id="IPR018356">
    <property type="entry name" value="Tscrpt_reg_HTH_DeoR_CS"/>
</dbReference>
<reference evidence="8" key="2">
    <citation type="journal article" date="2023" name="Pathogens">
        <title>Prevalence of Enterococcus spp. and the Whole-Genome Characteristics of Enterococcus faecium and Enterococcus faecalis Strains Isolated from Free-Living Birds in Poland.</title>
        <authorList>
            <person name="Kwit R."/>
            <person name="Zajac M."/>
            <person name="Smialowska-Weglinska A."/>
            <person name="Skarzynska M."/>
            <person name="Bomba A."/>
            <person name="Lalak A."/>
            <person name="Skrzypiec E."/>
            <person name="Wojdat D."/>
            <person name="Koza W."/>
            <person name="Mikos-Wojewoda E."/>
            <person name="Pasim P."/>
            <person name="Skora M."/>
            <person name="Polak M."/>
            <person name="Wiacek J."/>
            <person name="Wasyl D."/>
        </authorList>
    </citation>
    <scope>NUCLEOTIDE SEQUENCE</scope>
    <source>
        <strain evidence="8">691B_2</strain>
    </source>
</reference>
<evidence type="ECO:0000256" key="4">
    <source>
        <dbReference type="ARBA" id="ARBA00023125"/>
    </source>
</evidence>
<evidence type="ECO:0000313" key="10">
    <source>
        <dbReference type="EMBL" id="WEH21018.1"/>
    </source>
</evidence>
<dbReference type="EMBL" id="CP060804">
    <property type="protein sequence ID" value="QNP38060.1"/>
    <property type="molecule type" value="Genomic_DNA"/>
</dbReference>
<dbReference type="SMART" id="SM01134">
    <property type="entry name" value="DeoRC"/>
    <property type="match status" value="1"/>
</dbReference>
<reference evidence="11 14" key="4">
    <citation type="submission" date="2023-03" db="EMBL/GenBank/DDBJ databases">
        <title>Complete genome sequence of an Enterococcus faecalis urinary isolate.</title>
        <authorList>
            <person name="Brauer A.L."/>
            <person name="Armbruster C.E."/>
        </authorList>
    </citation>
    <scope>NUCLEOTIDE SEQUENCE [LARGE SCALE GENOMIC DNA]</scope>
    <source>
        <strain evidence="11 14">3143</strain>
    </source>
</reference>
<dbReference type="Proteomes" id="UP001221642">
    <property type="component" value="Chromosome"/>
</dbReference>
<accession>A0A7H0FPU4</accession>
<evidence type="ECO:0000313" key="8">
    <source>
        <dbReference type="EMBL" id="MDN3190881.1"/>
    </source>
</evidence>
<dbReference type="Proteomes" id="UP001173174">
    <property type="component" value="Unassembled WGS sequence"/>
</dbReference>
<dbReference type="PANTHER" id="PTHR30363">
    <property type="entry name" value="HTH-TYPE TRANSCRIPTIONAL REGULATOR SRLR-RELATED"/>
    <property type="match status" value="1"/>
</dbReference>
<evidence type="ECO:0000256" key="6">
    <source>
        <dbReference type="ARBA" id="ARBA00024937"/>
    </source>
</evidence>
<evidence type="ECO:0000256" key="2">
    <source>
        <dbReference type="ARBA" id="ARBA00022491"/>
    </source>
</evidence>
<reference evidence="10 13" key="3">
    <citation type="submission" date="2023-02" db="EMBL/GenBank/DDBJ databases">
        <title>Results of the 2020 Genomic Proficiency Test for the network of European Union Reference Laboratory for Antimicrobial Resistance assessing whole genome sequencing capacities.</title>
        <authorList>
            <person name="Hoffmann M."/>
            <person name="Luo Y."/>
            <person name="Sorensen L.H."/>
            <person name="Pedersen S.K."/>
            <person name="Hendriksen R.S."/>
        </authorList>
    </citation>
    <scope>NUCLEOTIDE SEQUENCE [LARGE SCALE GENOMIC DNA]</scope>
    <source>
        <strain evidence="10 13">GENOMIC22-006</strain>
    </source>
</reference>
<gene>
    <name evidence="9" type="ORF">H9Q64_01830</name>
    <name evidence="11" type="ORF">P0083_09040</name>
    <name evidence="10" type="ORF">P0D81_07955</name>
    <name evidence="8" type="ORF">P0E79_00075</name>
</gene>
<dbReference type="Pfam" id="PF08220">
    <property type="entry name" value="HTH_DeoR"/>
    <property type="match status" value="1"/>
</dbReference>
<evidence type="ECO:0000313" key="9">
    <source>
        <dbReference type="EMBL" id="QNP38060.1"/>
    </source>
</evidence>
<evidence type="ECO:0000313" key="12">
    <source>
        <dbReference type="Proteomes" id="UP000516122"/>
    </source>
</evidence>
<evidence type="ECO:0000313" key="14">
    <source>
        <dbReference type="Proteomes" id="UP001222182"/>
    </source>
</evidence>
<dbReference type="PANTHER" id="PTHR30363:SF4">
    <property type="entry name" value="GLYCEROL-3-PHOSPHATE REGULON REPRESSOR"/>
    <property type="match status" value="1"/>
</dbReference>
<evidence type="ECO:0000256" key="1">
    <source>
        <dbReference type="ARBA" id="ARBA00021390"/>
    </source>
</evidence>
<dbReference type="SUPFAM" id="SSF100950">
    <property type="entry name" value="NagB/RpiA/CoA transferase-like"/>
    <property type="match status" value="1"/>
</dbReference>
<keyword evidence="4 8" id="KW-0238">DNA-binding</keyword>
<name>A0A7H0FPU4_ENTFL</name>
<dbReference type="InterPro" id="IPR050313">
    <property type="entry name" value="Carb_Metab_HTH_regulators"/>
</dbReference>
<keyword evidence="3" id="KW-0805">Transcription regulation</keyword>
<dbReference type="SMART" id="SM00420">
    <property type="entry name" value="HTH_DEOR"/>
    <property type="match status" value="1"/>
</dbReference>
<organism evidence="9 12">
    <name type="scientific">Enterococcus faecalis</name>
    <name type="common">Streptococcus faecalis</name>
    <dbReference type="NCBI Taxonomy" id="1351"/>
    <lineage>
        <taxon>Bacteria</taxon>
        <taxon>Bacillati</taxon>
        <taxon>Bacillota</taxon>
        <taxon>Bacilli</taxon>
        <taxon>Lactobacillales</taxon>
        <taxon>Enterococcaceae</taxon>
        <taxon>Enterococcus</taxon>
    </lineage>
</organism>
<evidence type="ECO:0000259" key="7">
    <source>
        <dbReference type="PROSITE" id="PS51000"/>
    </source>
</evidence>
<dbReference type="SUPFAM" id="SSF46785">
    <property type="entry name" value="Winged helix' DNA-binding domain"/>
    <property type="match status" value="1"/>
</dbReference>
<dbReference type="GO" id="GO:0003677">
    <property type="term" value="F:DNA binding"/>
    <property type="evidence" value="ECO:0007669"/>
    <property type="project" value="UniProtKB-KW"/>
</dbReference>
<evidence type="ECO:0000256" key="5">
    <source>
        <dbReference type="ARBA" id="ARBA00023163"/>
    </source>
</evidence>
<dbReference type="EMBL" id="JAREWH010000001">
    <property type="protein sequence ID" value="MDN3190881.1"/>
    <property type="molecule type" value="Genomic_DNA"/>
</dbReference>
<dbReference type="Pfam" id="PF00455">
    <property type="entry name" value="DeoRC"/>
    <property type="match status" value="1"/>
</dbReference>
<dbReference type="InterPro" id="IPR036388">
    <property type="entry name" value="WH-like_DNA-bd_sf"/>
</dbReference>
<dbReference type="Gene3D" id="1.10.10.10">
    <property type="entry name" value="Winged helix-like DNA-binding domain superfamily/Winged helix DNA-binding domain"/>
    <property type="match status" value="1"/>
</dbReference>
<dbReference type="EMBL" id="CP119159">
    <property type="protein sequence ID" value="WEH21018.1"/>
    <property type="molecule type" value="Genomic_DNA"/>
</dbReference>
<reference evidence="8" key="5">
    <citation type="submission" date="2023-03" db="EMBL/GenBank/DDBJ databases">
        <authorList>
            <person name="Zajac M."/>
            <person name="Kwit R."/>
            <person name="Wasyl D."/>
        </authorList>
    </citation>
    <scope>NUCLEOTIDE SEQUENCE</scope>
    <source>
        <strain evidence="8">691B_2</strain>
    </source>
</reference>
<dbReference type="PROSITE" id="PS51000">
    <property type="entry name" value="HTH_DEOR_2"/>
    <property type="match status" value="1"/>
</dbReference>
<dbReference type="EMBL" id="CP119528">
    <property type="protein sequence ID" value="WER41491.1"/>
    <property type="molecule type" value="Genomic_DNA"/>
</dbReference>
<evidence type="ECO:0000313" key="11">
    <source>
        <dbReference type="EMBL" id="WER41491.1"/>
    </source>
</evidence>
<keyword evidence="2" id="KW-0678">Repressor</keyword>
<dbReference type="AlphaFoldDB" id="A0A7H0FPU4"/>
<comment type="function">
    <text evidence="6">Repressor of the lactose catabolism operon. Galactose-6-phosphate is the inducer.</text>
</comment>